<evidence type="ECO:0000259" key="8">
    <source>
        <dbReference type="PROSITE" id="PS51366"/>
    </source>
</evidence>
<dbReference type="Gene3D" id="1.25.40.180">
    <property type="match status" value="1"/>
</dbReference>
<dbReference type="GO" id="GO:0003723">
    <property type="term" value="F:RNA binding"/>
    <property type="evidence" value="ECO:0000318"/>
    <property type="project" value="GO_Central"/>
</dbReference>
<dbReference type="GO" id="GO:0071013">
    <property type="term" value="C:catalytic step 2 spliceosome"/>
    <property type="evidence" value="ECO:0000318"/>
    <property type="project" value="GO_Central"/>
</dbReference>
<accession>A0A022RSV4</accession>
<name>A0A022RSV4_ERYGU</name>
<dbReference type="SMART" id="SM00543">
    <property type="entry name" value="MIF4G"/>
    <property type="match status" value="1"/>
</dbReference>
<dbReference type="GO" id="GO:0000398">
    <property type="term" value="P:mRNA splicing, via spliceosome"/>
    <property type="evidence" value="ECO:0000318"/>
    <property type="project" value="GO_Central"/>
</dbReference>
<feature type="compositionally biased region" description="Acidic residues" evidence="7">
    <location>
        <begin position="266"/>
        <end position="280"/>
    </location>
</feature>
<feature type="domain" description="MI" evidence="8">
    <location>
        <begin position="293"/>
        <end position="410"/>
    </location>
</feature>
<evidence type="ECO:0000256" key="5">
    <source>
        <dbReference type="ARBA" id="ARBA00023187"/>
    </source>
</evidence>
<evidence type="ECO:0000256" key="2">
    <source>
        <dbReference type="ARBA" id="ARBA00006856"/>
    </source>
</evidence>
<evidence type="ECO:0000256" key="6">
    <source>
        <dbReference type="ARBA" id="ARBA00023242"/>
    </source>
</evidence>
<dbReference type="Pfam" id="PF02854">
    <property type="entry name" value="MIF4G"/>
    <property type="match status" value="1"/>
</dbReference>
<dbReference type="STRING" id="4155.A0A022RSV4"/>
<dbReference type="eggNOG" id="KOG2140">
    <property type="taxonomic scope" value="Eukaryota"/>
</dbReference>
<dbReference type="PANTHER" id="PTHR18034:SF3">
    <property type="entry name" value="PRE-MRNA-SPLICING FACTOR CWC22 HOMOLOG"/>
    <property type="match status" value="1"/>
</dbReference>
<evidence type="ECO:0000313" key="9">
    <source>
        <dbReference type="EMBL" id="EYU41985.1"/>
    </source>
</evidence>
<proteinExistence type="inferred from homology"/>
<dbReference type="InterPro" id="IPR050781">
    <property type="entry name" value="CWC22_splicing_factor"/>
</dbReference>
<dbReference type="AlphaFoldDB" id="A0A022RSV4"/>
<evidence type="ECO:0000256" key="1">
    <source>
        <dbReference type="ARBA" id="ARBA00004123"/>
    </source>
</evidence>
<evidence type="ECO:0000313" key="10">
    <source>
        <dbReference type="Proteomes" id="UP000030748"/>
    </source>
</evidence>
<dbReference type="OrthoDB" id="1924287at2759"/>
<dbReference type="EMBL" id="KI630319">
    <property type="protein sequence ID" value="EYU41985.1"/>
    <property type="molecule type" value="Genomic_DNA"/>
</dbReference>
<keyword evidence="3" id="KW-0507">mRNA processing</keyword>
<dbReference type="Proteomes" id="UP000030748">
    <property type="component" value="Unassembled WGS sequence"/>
</dbReference>
<comment type="similarity">
    <text evidence="2">Belongs to the CWC22 family.</text>
</comment>
<dbReference type="InterPro" id="IPR016024">
    <property type="entry name" value="ARM-type_fold"/>
</dbReference>
<sequence length="512" mass="58985">MDQGSDEYQRLTWDALTKSITRLVNKVNADNIKNIIPELFAENLIRGRGLFCRSCINSQAAFPSFTDVYAAVVAVLNTKFPEIGIVLLRRLILQFQIAYKHNDKPKLVATVKFIAHLANQNVVNELIALELLTLLLEKPTNDSVELAVGFVTECGSLLLEVSPHGLHGVFERFHGILHKGEEIDNRVLFLIEDLFELRIAKFEGYPAICPELDLVEKEDQWTHVLSLADKIDPQIAVDIFKPDPDFVENEIFYEELKKDILGEKEKEEEDDQELESESESDLIKDEPETNLMNLRRSIYLTIMSSVDFEETGQKLLKILKTAPGQEMELCTMLLECCSNETTYLRYYGLLGQRFCTINEVYRDTFKKCFVQQYSTIQQLETNKIRKLAMFFAHLLATNALTWHVLAYIRLTKEDTTSSSRIFIKFLFKDLSEQLGIRLLNERLSKDSFDKSIFPKDNPINTRFAINYFTSIGLDGITENLRDYYTNMQRLVIQQQNSHVESESAGSKKRRIN</sequence>
<keyword evidence="6" id="KW-0539">Nucleus</keyword>
<dbReference type="PANTHER" id="PTHR18034">
    <property type="entry name" value="CELL CYCLE CONTROL PROTEIN CWF22-RELATED"/>
    <property type="match status" value="1"/>
</dbReference>
<dbReference type="PROSITE" id="PS51366">
    <property type="entry name" value="MI"/>
    <property type="match status" value="1"/>
</dbReference>
<reference evidence="9 10" key="1">
    <citation type="journal article" date="2013" name="Proc. Natl. Acad. Sci. U.S.A.">
        <title>Fine-scale variation in meiotic recombination in Mimulus inferred from population shotgun sequencing.</title>
        <authorList>
            <person name="Hellsten U."/>
            <person name="Wright K.M."/>
            <person name="Jenkins J."/>
            <person name="Shu S."/>
            <person name="Yuan Y."/>
            <person name="Wessler S.R."/>
            <person name="Schmutz J."/>
            <person name="Willis J.H."/>
            <person name="Rokhsar D.S."/>
        </authorList>
    </citation>
    <scope>NUCLEOTIDE SEQUENCE [LARGE SCALE GENOMIC DNA]</scope>
    <source>
        <strain evidence="10">cv. DUN x IM62</strain>
    </source>
</reference>
<dbReference type="InterPro" id="IPR003890">
    <property type="entry name" value="MIF4G-like_typ-3"/>
</dbReference>
<dbReference type="KEGG" id="egt:105952820"/>
<evidence type="ECO:0000256" key="3">
    <source>
        <dbReference type="ARBA" id="ARBA00022664"/>
    </source>
</evidence>
<dbReference type="SUPFAM" id="SSF48371">
    <property type="entry name" value="ARM repeat"/>
    <property type="match status" value="1"/>
</dbReference>
<dbReference type="PhylomeDB" id="A0A022RSV4"/>
<keyword evidence="10" id="KW-1185">Reference proteome</keyword>
<dbReference type="SMART" id="SM00544">
    <property type="entry name" value="MA3"/>
    <property type="match status" value="1"/>
</dbReference>
<dbReference type="InterPro" id="IPR003891">
    <property type="entry name" value="Initiation_fac_eIF4g_MI"/>
</dbReference>
<dbReference type="Pfam" id="PF02847">
    <property type="entry name" value="MA3"/>
    <property type="match status" value="1"/>
</dbReference>
<keyword evidence="4" id="KW-0810">Translation regulation</keyword>
<gene>
    <name evidence="9" type="ORF">MIMGU_mgv1a018267mg</name>
</gene>
<dbReference type="GO" id="GO:0006417">
    <property type="term" value="P:regulation of translation"/>
    <property type="evidence" value="ECO:0007669"/>
    <property type="project" value="UniProtKB-KW"/>
</dbReference>
<evidence type="ECO:0000256" key="7">
    <source>
        <dbReference type="SAM" id="MobiDB-lite"/>
    </source>
</evidence>
<protein>
    <recommendedName>
        <fullName evidence="8">MI domain-containing protein</fullName>
    </recommendedName>
</protein>
<keyword evidence="5" id="KW-0508">mRNA splicing</keyword>
<organism evidence="9 10">
    <name type="scientific">Erythranthe guttata</name>
    <name type="common">Yellow monkey flower</name>
    <name type="synonym">Mimulus guttatus</name>
    <dbReference type="NCBI Taxonomy" id="4155"/>
    <lineage>
        <taxon>Eukaryota</taxon>
        <taxon>Viridiplantae</taxon>
        <taxon>Streptophyta</taxon>
        <taxon>Embryophyta</taxon>
        <taxon>Tracheophyta</taxon>
        <taxon>Spermatophyta</taxon>
        <taxon>Magnoliopsida</taxon>
        <taxon>eudicotyledons</taxon>
        <taxon>Gunneridae</taxon>
        <taxon>Pentapetalae</taxon>
        <taxon>asterids</taxon>
        <taxon>lamiids</taxon>
        <taxon>Lamiales</taxon>
        <taxon>Phrymaceae</taxon>
        <taxon>Erythranthe</taxon>
    </lineage>
</organism>
<feature type="region of interest" description="Disordered" evidence="7">
    <location>
        <begin position="264"/>
        <end position="286"/>
    </location>
</feature>
<comment type="subcellular location">
    <subcellularLocation>
        <location evidence="1">Nucleus</location>
    </subcellularLocation>
</comment>
<evidence type="ECO:0000256" key="4">
    <source>
        <dbReference type="ARBA" id="ARBA00022845"/>
    </source>
</evidence>